<name>A0A2U3DPY0_PURLI</name>
<evidence type="ECO:0000313" key="7">
    <source>
        <dbReference type="Proteomes" id="UP001287286"/>
    </source>
</evidence>
<sequence>MQSYSRREPPNVRTMGYNASDPHFCRFNDTYCGMSASKDTKPHNEKELRLKHLYGRIPSKGDLLAHQLEGRKYFDSGDFSLSQAHKSSDAGAVKTGSEHPLREGVSHPFSAVPSSSNVNNISQQQEQGELEAGLVRSGSQLREVARQPPGELGEAEQVKKGH</sequence>
<feature type="compositionally biased region" description="Basic and acidic residues" evidence="3">
    <location>
        <begin position="96"/>
        <end position="105"/>
    </location>
</feature>
<reference evidence="5 6" key="2">
    <citation type="journal article" date="2016" name="Front. Microbiol.">
        <title>Genome and transcriptome sequences reveal the specific parasitism of the nematophagous Purpureocillium lilacinum 36-1.</title>
        <authorList>
            <person name="Xie J."/>
            <person name="Li S."/>
            <person name="Mo C."/>
            <person name="Xiao X."/>
            <person name="Peng D."/>
            <person name="Wang G."/>
            <person name="Xiao Y."/>
        </authorList>
    </citation>
    <scope>NUCLEOTIDE SEQUENCE [LARGE SCALE GENOMIC DNA]</scope>
    <source>
        <strain evidence="5 6">36-1</strain>
    </source>
</reference>
<proteinExistence type="inferred from homology"/>
<feature type="region of interest" description="Disordered" evidence="3">
    <location>
        <begin position="78"/>
        <end position="162"/>
    </location>
</feature>
<dbReference type="EMBL" id="LCWV01000072">
    <property type="protein sequence ID" value="PWI64317.1"/>
    <property type="molecule type" value="Genomic_DNA"/>
</dbReference>
<reference evidence="4 7" key="4">
    <citation type="journal article" date="2024" name="Microbiol. Resour. Announc.">
        <title>Genome annotations for the ascomycete fungi Trichoderma harzianum, Trichoderma aggressivum, and Purpureocillium lilacinum.</title>
        <authorList>
            <person name="Beijen E.P.W."/>
            <person name="Ohm R.A."/>
        </authorList>
    </citation>
    <scope>NUCLEOTIDE SEQUENCE [LARGE SCALE GENOMIC DNA]</scope>
    <source>
        <strain evidence="4 7">CBS 150709</strain>
    </source>
</reference>
<dbReference type="Pfam" id="PF04667">
    <property type="entry name" value="Endosulfine"/>
    <property type="match status" value="1"/>
</dbReference>
<gene>
    <name evidence="5" type="ORF">PCL_11288</name>
    <name evidence="4" type="ORF">Purlil1_13385</name>
</gene>
<dbReference type="Proteomes" id="UP001287286">
    <property type="component" value="Unassembled WGS sequence"/>
</dbReference>
<evidence type="ECO:0000313" key="4">
    <source>
        <dbReference type="EMBL" id="KAK4071560.1"/>
    </source>
</evidence>
<dbReference type="Proteomes" id="UP000245956">
    <property type="component" value="Unassembled WGS sequence"/>
</dbReference>
<evidence type="ECO:0000256" key="3">
    <source>
        <dbReference type="SAM" id="MobiDB-lite"/>
    </source>
</evidence>
<reference evidence="4" key="3">
    <citation type="submission" date="2023-11" db="EMBL/GenBank/DDBJ databases">
        <authorList>
            <person name="Beijen E."/>
            <person name="Ohm R.A."/>
        </authorList>
    </citation>
    <scope>NUCLEOTIDE SEQUENCE</scope>
    <source>
        <strain evidence="4">CBS 150709</strain>
    </source>
</reference>
<comment type="caution">
    <text evidence="5">The sequence shown here is derived from an EMBL/GenBank/DDBJ whole genome shotgun (WGS) entry which is preliminary data.</text>
</comment>
<comment type="function">
    <text evidence="2">Plays an essential role in initiation of the G0 program by preventing the degradation of specific nutrient-regulated mRNAs via the 5'-3' mRNA decay pathway.</text>
</comment>
<evidence type="ECO:0000313" key="5">
    <source>
        <dbReference type="EMBL" id="PWI64317.1"/>
    </source>
</evidence>
<feature type="compositionally biased region" description="Low complexity" evidence="3">
    <location>
        <begin position="114"/>
        <end position="134"/>
    </location>
</feature>
<evidence type="ECO:0000256" key="1">
    <source>
        <dbReference type="ARBA" id="ARBA00010520"/>
    </source>
</evidence>
<comment type="similarity">
    <text evidence="1 2">Belongs to the endosulfine family.</text>
</comment>
<dbReference type="InterPro" id="IPR006760">
    <property type="entry name" value="Endosulphine"/>
</dbReference>
<evidence type="ECO:0000313" key="6">
    <source>
        <dbReference type="Proteomes" id="UP000245956"/>
    </source>
</evidence>
<protein>
    <recommendedName>
        <fullName evidence="2">mRNA stability protein</fullName>
    </recommendedName>
</protein>
<dbReference type="AlphaFoldDB" id="A0A2U3DPY0"/>
<dbReference type="EMBL" id="JAWRVI010000211">
    <property type="protein sequence ID" value="KAK4071560.1"/>
    <property type="molecule type" value="Genomic_DNA"/>
</dbReference>
<organism evidence="5 6">
    <name type="scientific">Purpureocillium lilacinum</name>
    <name type="common">Paecilomyces lilacinus</name>
    <dbReference type="NCBI Taxonomy" id="33203"/>
    <lineage>
        <taxon>Eukaryota</taxon>
        <taxon>Fungi</taxon>
        <taxon>Dikarya</taxon>
        <taxon>Ascomycota</taxon>
        <taxon>Pezizomycotina</taxon>
        <taxon>Sordariomycetes</taxon>
        <taxon>Hypocreomycetidae</taxon>
        <taxon>Hypocreales</taxon>
        <taxon>Ophiocordycipitaceae</taxon>
        <taxon>Purpureocillium</taxon>
    </lineage>
</organism>
<keyword evidence="7" id="KW-1185">Reference proteome</keyword>
<accession>A0A2U3DPY0</accession>
<reference evidence="5" key="1">
    <citation type="submission" date="2015-05" db="EMBL/GenBank/DDBJ databases">
        <authorList>
            <person name="Wang D.B."/>
            <person name="Wang M."/>
        </authorList>
    </citation>
    <scope>NUCLEOTIDE SEQUENCE</scope>
    <source>
        <strain evidence="5">36-1</strain>
    </source>
</reference>
<evidence type="ECO:0000256" key="2">
    <source>
        <dbReference type="RuleBase" id="RU363120"/>
    </source>
</evidence>